<comment type="subcellular location">
    <subcellularLocation>
        <location evidence="1">Membrane</location>
        <topology evidence="1">Multi-pass membrane protein</topology>
    </subcellularLocation>
</comment>
<dbReference type="PANTHER" id="PTHR12372">
    <property type="entry name" value="PECANEX"/>
    <property type="match status" value="1"/>
</dbReference>
<dbReference type="EMBL" id="JQDR03013436">
    <property type="protein sequence ID" value="KAA0189621.1"/>
    <property type="molecule type" value="Genomic_DNA"/>
</dbReference>
<feature type="transmembrane region" description="Helical" evidence="1">
    <location>
        <begin position="582"/>
        <end position="600"/>
    </location>
</feature>
<feature type="region of interest" description="Disordered" evidence="2">
    <location>
        <begin position="115"/>
        <end position="412"/>
    </location>
</feature>
<accession>A0A6A0GVG9</accession>
<feature type="compositionally biased region" description="Polar residues" evidence="2">
    <location>
        <begin position="386"/>
        <end position="407"/>
    </location>
</feature>
<comment type="similarity">
    <text evidence="1">Belongs to the pecanex family.</text>
</comment>
<keyword evidence="1" id="KW-0812">Transmembrane</keyword>
<feature type="region of interest" description="Disordered" evidence="2">
    <location>
        <begin position="623"/>
        <end position="653"/>
    </location>
</feature>
<evidence type="ECO:0000313" key="3">
    <source>
        <dbReference type="EMBL" id="KAA0189621.1"/>
    </source>
</evidence>
<gene>
    <name evidence="3" type="ORF">HAZT_HAZT005576</name>
</gene>
<feature type="compositionally biased region" description="Polar residues" evidence="2">
    <location>
        <begin position="199"/>
        <end position="210"/>
    </location>
</feature>
<feature type="compositionally biased region" description="Basic residues" evidence="2">
    <location>
        <begin position="214"/>
        <end position="225"/>
    </location>
</feature>
<comment type="caution">
    <text evidence="1">Lacks conserved residue(s) required for the propagation of feature annotation.</text>
</comment>
<feature type="transmembrane region" description="Helical" evidence="1">
    <location>
        <begin position="532"/>
        <end position="554"/>
    </location>
</feature>
<evidence type="ECO:0000256" key="1">
    <source>
        <dbReference type="RuleBase" id="RU367089"/>
    </source>
</evidence>
<name>A0A6A0GVG9_HYAAZ</name>
<proteinExistence type="inferred from homology"/>
<dbReference type="InterPro" id="IPR039797">
    <property type="entry name" value="Pecanex"/>
</dbReference>
<feature type="transmembrane region" description="Helical" evidence="1">
    <location>
        <begin position="898"/>
        <end position="918"/>
    </location>
</feature>
<reference evidence="3" key="2">
    <citation type="journal article" date="2018" name="Environ. Sci. Technol.">
        <title>The Toxicogenome of Hyalella azteca: A Model for Sediment Ecotoxicology and Evolutionary Toxicology.</title>
        <authorList>
            <person name="Poynton H.C."/>
            <person name="Hasenbein S."/>
            <person name="Benoit J.B."/>
            <person name="Sepulveda M.S."/>
            <person name="Poelchau M.F."/>
            <person name="Hughes D.S.T."/>
            <person name="Murali S.C."/>
            <person name="Chen S."/>
            <person name="Glastad K.M."/>
            <person name="Goodisman M.A.D."/>
            <person name="Werren J.H."/>
            <person name="Vineis J.H."/>
            <person name="Bowen J.L."/>
            <person name="Friedrich M."/>
            <person name="Jones J."/>
            <person name="Robertson H.M."/>
            <person name="Feyereisen R."/>
            <person name="Mechler-Hickson A."/>
            <person name="Mathers N."/>
            <person name="Lee C.E."/>
            <person name="Colbourne J.K."/>
            <person name="Biales A."/>
            <person name="Johnston J.S."/>
            <person name="Wellborn G.A."/>
            <person name="Rosendale A.J."/>
            <person name="Cridge A.G."/>
            <person name="Munoz-Torres M.C."/>
            <person name="Bain P.A."/>
            <person name="Manny A.R."/>
            <person name="Major K.M."/>
            <person name="Lambert F.N."/>
            <person name="Vulpe C.D."/>
            <person name="Tuck P."/>
            <person name="Blalock B.J."/>
            <person name="Lin Y.Y."/>
            <person name="Smith M.E."/>
            <person name="Ochoa-Acuna H."/>
            <person name="Chen M.M."/>
            <person name="Childers C.P."/>
            <person name="Qu J."/>
            <person name="Dugan S."/>
            <person name="Lee S.L."/>
            <person name="Chao H."/>
            <person name="Dinh H."/>
            <person name="Han Y."/>
            <person name="Doddapaneni H."/>
            <person name="Worley K.C."/>
            <person name="Muzny D.M."/>
            <person name="Gibbs R.A."/>
            <person name="Richards S."/>
        </authorList>
    </citation>
    <scope>NUCLEOTIDE SEQUENCE</scope>
    <source>
        <strain evidence="3">HAZT.00-mixed</strain>
        <tissue evidence="3">Whole organism</tissue>
    </source>
</reference>
<dbReference type="GO" id="GO:0016020">
    <property type="term" value="C:membrane"/>
    <property type="evidence" value="ECO:0007669"/>
    <property type="project" value="UniProtKB-SubCell"/>
</dbReference>
<dbReference type="AlphaFoldDB" id="A0A6A0GVG9"/>
<keyword evidence="1" id="KW-1133">Transmembrane helix</keyword>
<comment type="caution">
    <text evidence="3">The sequence shown here is derived from an EMBL/GenBank/DDBJ whole genome shotgun (WGS) entry which is preliminary data.</text>
</comment>
<feature type="transmembrane region" description="Helical" evidence="1">
    <location>
        <begin position="739"/>
        <end position="756"/>
    </location>
</feature>
<evidence type="ECO:0000256" key="2">
    <source>
        <dbReference type="SAM" id="MobiDB-lite"/>
    </source>
</evidence>
<dbReference type="Proteomes" id="UP000711488">
    <property type="component" value="Unassembled WGS sequence"/>
</dbReference>
<dbReference type="GO" id="GO:0005783">
    <property type="term" value="C:endoplasmic reticulum"/>
    <property type="evidence" value="ECO:0007669"/>
    <property type="project" value="TreeGrafter"/>
</dbReference>
<feature type="compositionally biased region" description="Polar residues" evidence="2">
    <location>
        <begin position="274"/>
        <end position="288"/>
    </location>
</feature>
<dbReference type="GO" id="GO:0007029">
    <property type="term" value="P:endoplasmic reticulum organization"/>
    <property type="evidence" value="ECO:0007669"/>
    <property type="project" value="TreeGrafter"/>
</dbReference>
<feature type="compositionally biased region" description="Low complexity" evidence="2">
    <location>
        <begin position="145"/>
        <end position="155"/>
    </location>
</feature>
<feature type="transmembrane region" description="Helical" evidence="1">
    <location>
        <begin position="930"/>
        <end position="957"/>
    </location>
</feature>
<keyword evidence="1" id="KW-0472">Membrane</keyword>
<feature type="region of interest" description="Disordered" evidence="2">
    <location>
        <begin position="1"/>
        <end position="22"/>
    </location>
</feature>
<dbReference type="PANTHER" id="PTHR12372:SF7">
    <property type="entry name" value="PROTEIN PECANEX"/>
    <property type="match status" value="1"/>
</dbReference>
<feature type="compositionally biased region" description="Polar residues" evidence="2">
    <location>
        <begin position="119"/>
        <end position="137"/>
    </location>
</feature>
<protein>
    <recommendedName>
        <fullName evidence="1">Pecanex-like protein</fullName>
    </recommendedName>
</protein>
<reference evidence="3" key="1">
    <citation type="submission" date="2014-08" db="EMBL/GenBank/DDBJ databases">
        <authorList>
            <person name="Murali S."/>
            <person name="Richards S."/>
            <person name="Bandaranaike D."/>
            <person name="Bellair M."/>
            <person name="Blankenburg K."/>
            <person name="Chao H."/>
            <person name="Dinh H."/>
            <person name="Doddapaneni H."/>
            <person name="Dugan-Rocha S."/>
            <person name="Elkadiri S."/>
            <person name="Gnanaolivu R."/>
            <person name="Hughes D."/>
            <person name="Lee S."/>
            <person name="Li M."/>
            <person name="Ming W."/>
            <person name="Munidasa M."/>
            <person name="Muniz J."/>
            <person name="Nguyen L."/>
            <person name="Osuji N."/>
            <person name="Pu L.-L."/>
            <person name="Puazo M."/>
            <person name="Skinner E."/>
            <person name="Qu C."/>
            <person name="Quiroz J."/>
            <person name="Raj R."/>
            <person name="Weissenberger G."/>
            <person name="Xin Y."/>
            <person name="Zou X."/>
            <person name="Han Y."/>
            <person name="Worley K."/>
            <person name="Muzny D."/>
            <person name="Gibbs R."/>
        </authorList>
    </citation>
    <scope>NUCLEOTIDE SEQUENCE</scope>
    <source>
        <strain evidence="3">HAZT.00-mixed</strain>
        <tissue evidence="3">Whole organism</tissue>
    </source>
</reference>
<feature type="compositionally biased region" description="Polar residues" evidence="2">
    <location>
        <begin position="240"/>
        <end position="255"/>
    </location>
</feature>
<organism evidence="3">
    <name type="scientific">Hyalella azteca</name>
    <name type="common">Amphipod</name>
    <dbReference type="NCBI Taxonomy" id="294128"/>
    <lineage>
        <taxon>Eukaryota</taxon>
        <taxon>Metazoa</taxon>
        <taxon>Ecdysozoa</taxon>
        <taxon>Arthropoda</taxon>
        <taxon>Crustacea</taxon>
        <taxon>Multicrustacea</taxon>
        <taxon>Malacostraca</taxon>
        <taxon>Eumalacostraca</taxon>
        <taxon>Peracarida</taxon>
        <taxon>Amphipoda</taxon>
        <taxon>Senticaudata</taxon>
        <taxon>Talitrida</taxon>
        <taxon>Talitroidea</taxon>
        <taxon>Hyalellidae</taxon>
        <taxon>Hyalella</taxon>
    </lineage>
</organism>
<feature type="transmembrane region" description="Helical" evidence="1">
    <location>
        <begin position="706"/>
        <end position="727"/>
    </location>
</feature>
<sequence length="1011" mass="110231">MDDMGHENSIVSARGARRGQSAEDLREFERMLGIREDRPITPPHESHCKYCYSEVRLVEAVNEHCNPELWMQEVKRCPKLCVLTLGAAGDTAAAEHTSPSILNILEDSALPWVKENADSETSTPSAGSSESCDTGQNKQEDSPCNNDNSGDGSSSVKRKVKPSSHGGGRLSISQDPLDVREKTPAIASARLGIDEHKPASSSPEILSNKDSSGKLHRKPAIRRRKYDGSPSAGSIDKQDQCSASPGDSEKSQVTLRDQEGNLGASMPYGLDDSSGLSESPGDTENTSVFRAAYDDGELEEPLAVSGCSTPTDETIKSHETESPFGACHEASLESSSSSSGSGLTLVLDPKPDVGSSGKDGSRTVVDRSLVRARGRKTRAAIPVIGDSSTDGPDSLSNSDGPISNCTDTSKKSEDDSLAASRFAVQNNHPLFRGDLEDTNLFSRPRAQRICLSTPRGRSVELPLMPLSSPYRLNVTSLSNALQIAAVNSSSGTQPVEDVAIVSRLLPQINTFSMYFLEQLDIHMFGGSATTSLAGAIYCISRSLLAVAILVGFAYGGLQSSSAAAYPENPTDVTNRQQDSGQLVLYSLFCALLLAISYHLSRSSSDYATLWQLVKEHFIADATPAVPKPHPSPTVKEEPPPPPPPASTDAINDNDESEVNNVQQAITSQISEEDPDSVLSKLAVAKTPIEENDPLPSKMRITVLSRLTHDALACSLLAAVVFTLLVTSTLQQLLAHVHPLVLWVPAVVLGFFLHYIIPHLRKQQPWLCIAKPVCMQHEYGSYEVYDPARLMWFEKIYVWLCALEKNLIYPAILICAVTLDGPFIASKHPTIGALMVVVCGLKGLRSTYSYPPSHFLILAFTKLLFDYDLRGCSEGFLVDFFFMAIIFRKGYDFLLKFKFIVTYIAPWQITWGSAFHAFAQPFSVPHSAMLFLQAAVSAVFSTPLNPILGSAIFITSYVRPVKFWERDYNTKRMDQSNTRLSTSLMSHNPGADDNNLNSIFYEHLTRLVNSHY</sequence>
<reference evidence="3" key="3">
    <citation type="submission" date="2019-06" db="EMBL/GenBank/DDBJ databases">
        <authorList>
            <person name="Poynton C."/>
            <person name="Hasenbein S."/>
            <person name="Benoit J.B."/>
            <person name="Sepulveda M.S."/>
            <person name="Poelchau M.F."/>
            <person name="Murali S.C."/>
            <person name="Chen S."/>
            <person name="Glastad K.M."/>
            <person name="Werren J.H."/>
            <person name="Vineis J.H."/>
            <person name="Bowen J.L."/>
            <person name="Friedrich M."/>
            <person name="Jones J."/>
            <person name="Robertson H.M."/>
            <person name="Feyereisen R."/>
            <person name="Mechler-Hickson A."/>
            <person name="Mathers N."/>
            <person name="Lee C.E."/>
            <person name="Colbourne J.K."/>
            <person name="Biales A."/>
            <person name="Johnston J.S."/>
            <person name="Wellborn G.A."/>
            <person name="Rosendale A.J."/>
            <person name="Cridge A.G."/>
            <person name="Munoz-Torres M.C."/>
            <person name="Bain P.A."/>
            <person name="Manny A.R."/>
            <person name="Major K.M."/>
            <person name="Lambert F.N."/>
            <person name="Vulpe C.D."/>
            <person name="Tuck P."/>
            <person name="Blalock B.J."/>
            <person name="Lin Y.-Y."/>
            <person name="Smith M.E."/>
            <person name="Ochoa-Acuna H."/>
            <person name="Chen M.-J.M."/>
            <person name="Childers C.P."/>
            <person name="Qu J."/>
            <person name="Dugan S."/>
            <person name="Lee S.L."/>
            <person name="Chao H."/>
            <person name="Dinh H."/>
            <person name="Han Y."/>
            <person name="Doddapaneni H."/>
            <person name="Worley K.C."/>
            <person name="Muzny D.M."/>
            <person name="Gibbs R.A."/>
            <person name="Richards S."/>
        </authorList>
    </citation>
    <scope>NUCLEOTIDE SEQUENCE</scope>
    <source>
        <strain evidence="3">HAZT.00-mixed</strain>
        <tissue evidence="3">Whole organism</tissue>
    </source>
</reference>
<feature type="compositionally biased region" description="Basic and acidic residues" evidence="2">
    <location>
        <begin position="359"/>
        <end position="369"/>
    </location>
</feature>